<dbReference type="InterPro" id="IPR051269">
    <property type="entry name" value="Fe-S_cluster_ET"/>
</dbReference>
<comment type="cofactor">
    <cofactor evidence="1">
        <name>[4Fe-4S] cluster</name>
        <dbReference type="ChEBI" id="CHEBI:49883"/>
    </cofactor>
</comment>
<evidence type="ECO:0000256" key="2">
    <source>
        <dbReference type="ARBA" id="ARBA00022448"/>
    </source>
</evidence>
<keyword evidence="6 7" id="KW-0411">Iron-sulfur</keyword>
<dbReference type="GO" id="GO:0009055">
    <property type="term" value="F:electron transfer activity"/>
    <property type="evidence" value="ECO:0007669"/>
    <property type="project" value="UniProtKB-UniRule"/>
</dbReference>
<keyword evidence="4 7" id="KW-0249">Electron transport</keyword>
<dbReference type="InterPro" id="IPR017896">
    <property type="entry name" value="4Fe4S_Fe-S-bd"/>
</dbReference>
<dbReference type="PRINTS" id="PR00352">
    <property type="entry name" value="3FE4SFRDOXIN"/>
</dbReference>
<keyword evidence="5 7" id="KW-0408">Iron</keyword>
<evidence type="ECO:0000256" key="5">
    <source>
        <dbReference type="ARBA" id="ARBA00023004"/>
    </source>
</evidence>
<dbReference type="Pfam" id="PF13370">
    <property type="entry name" value="Fer4_13"/>
    <property type="match status" value="1"/>
</dbReference>
<dbReference type="Gene3D" id="3.30.70.20">
    <property type="match status" value="1"/>
</dbReference>
<organism evidence="9 10">
    <name type="scientific">Candidatus Nanoclepta minutus</name>
    <dbReference type="NCBI Taxonomy" id="1940235"/>
    <lineage>
        <taxon>Archaea</taxon>
        <taxon>Nanobdellota</taxon>
        <taxon>Candidatus Nanoclepta</taxon>
    </lineage>
</organism>
<comment type="caution">
    <text evidence="9">The sequence shown here is derived from an EMBL/GenBank/DDBJ whole genome shotgun (WGS) entry which is preliminary data.</text>
</comment>
<evidence type="ECO:0000313" key="9">
    <source>
        <dbReference type="EMBL" id="RIB35088.1"/>
    </source>
</evidence>
<keyword evidence="3 7" id="KW-0479">Metal-binding</keyword>
<dbReference type="GO" id="GO:0051536">
    <property type="term" value="F:iron-sulfur cluster binding"/>
    <property type="evidence" value="ECO:0007669"/>
    <property type="project" value="UniProtKB-KW"/>
</dbReference>
<accession>A0A397WM33</accession>
<sequence length="67" mass="7177">MKVKVSVNKETCIACGACIAVAPEIFKWGEDGKSEPINDIIEDGELINKAKKAASVCPTNSIKVEEI</sequence>
<keyword evidence="2 7" id="KW-0813">Transport</keyword>
<evidence type="ECO:0000256" key="4">
    <source>
        <dbReference type="ARBA" id="ARBA00022982"/>
    </source>
</evidence>
<evidence type="ECO:0000259" key="8">
    <source>
        <dbReference type="PROSITE" id="PS51379"/>
    </source>
</evidence>
<protein>
    <recommendedName>
        <fullName evidence="7">Ferredoxin</fullName>
    </recommendedName>
</protein>
<dbReference type="PANTHER" id="PTHR36923">
    <property type="entry name" value="FERREDOXIN"/>
    <property type="match status" value="1"/>
</dbReference>
<dbReference type="EMBL" id="MWMI01000007">
    <property type="protein sequence ID" value="RIB35088.1"/>
    <property type="molecule type" value="Genomic_DNA"/>
</dbReference>
<evidence type="ECO:0000256" key="1">
    <source>
        <dbReference type="ARBA" id="ARBA00001966"/>
    </source>
</evidence>
<evidence type="ECO:0000256" key="7">
    <source>
        <dbReference type="RuleBase" id="RU368020"/>
    </source>
</evidence>
<dbReference type="AlphaFoldDB" id="A0A397WM33"/>
<name>A0A397WM33_9ARCH</name>
<dbReference type="GO" id="GO:0005506">
    <property type="term" value="F:iron ion binding"/>
    <property type="evidence" value="ECO:0007669"/>
    <property type="project" value="UniProtKB-UniRule"/>
</dbReference>
<dbReference type="PROSITE" id="PS51379">
    <property type="entry name" value="4FE4S_FER_2"/>
    <property type="match status" value="1"/>
</dbReference>
<dbReference type="PANTHER" id="PTHR36923:SF3">
    <property type="entry name" value="FERREDOXIN"/>
    <property type="match status" value="1"/>
</dbReference>
<evidence type="ECO:0000256" key="6">
    <source>
        <dbReference type="ARBA" id="ARBA00023014"/>
    </source>
</evidence>
<comment type="function">
    <text evidence="7">Ferredoxins are iron-sulfur proteins that transfer electrons in a wide variety of metabolic reactions.</text>
</comment>
<evidence type="ECO:0000313" key="10">
    <source>
        <dbReference type="Proteomes" id="UP000266622"/>
    </source>
</evidence>
<proteinExistence type="predicted"/>
<dbReference type="Proteomes" id="UP000266622">
    <property type="component" value="Unassembled WGS sequence"/>
</dbReference>
<dbReference type="InterPro" id="IPR001080">
    <property type="entry name" value="3Fe4S_ferredoxin"/>
</dbReference>
<feature type="domain" description="4Fe-4S ferredoxin-type" evidence="8">
    <location>
        <begin position="3"/>
        <end position="31"/>
    </location>
</feature>
<reference evidence="9 10" key="1">
    <citation type="journal article" date="2018" name="Syst. Appl. Microbiol.">
        <title>A new symbiotic nanoarchaeote (Candidatus Nanoclepta minutus) and its host (Zestosphaera tikiterensis gen. nov., sp. nov.) from a New Zealand hot spring.</title>
        <authorList>
            <person name="St John E."/>
            <person name="Liu Y."/>
            <person name="Podar M."/>
            <person name="Stott M.B."/>
            <person name="Meneghin J."/>
            <person name="Chen Z."/>
            <person name="Lagutin K."/>
            <person name="Mitchell K."/>
            <person name="Reysenbach A.L."/>
        </authorList>
    </citation>
    <scope>NUCLEOTIDE SEQUENCE [LARGE SCALE GENOMIC DNA]</scope>
    <source>
        <strain evidence="9">NZ3</strain>
    </source>
</reference>
<evidence type="ECO:0000256" key="3">
    <source>
        <dbReference type="ARBA" id="ARBA00022723"/>
    </source>
</evidence>
<gene>
    <name evidence="9" type="ORF">BXU00_03325</name>
</gene>
<dbReference type="SUPFAM" id="SSF54862">
    <property type="entry name" value="4Fe-4S ferredoxins"/>
    <property type="match status" value="1"/>
</dbReference>